<evidence type="ECO:0000313" key="2">
    <source>
        <dbReference type="Proteomes" id="UP000031552"/>
    </source>
</evidence>
<dbReference type="RefSeq" id="WP_154017587.1">
    <property type="nucleotide sequence ID" value="NZ_CCEJ010000001.1"/>
</dbReference>
<accession>A0A090D035</accession>
<dbReference type="SUPFAM" id="SSF48452">
    <property type="entry name" value="TPR-like"/>
    <property type="match status" value="1"/>
</dbReference>
<dbReference type="Proteomes" id="UP000031552">
    <property type="component" value="Unassembled WGS sequence"/>
</dbReference>
<dbReference type="STRING" id="1437425.CSEC_0059"/>
<evidence type="ECO:0000313" key="1">
    <source>
        <dbReference type="EMBL" id="CDR32903.1"/>
    </source>
</evidence>
<dbReference type="InterPro" id="IPR011990">
    <property type="entry name" value="TPR-like_helical_dom_sf"/>
</dbReference>
<proteinExistence type="predicted"/>
<comment type="caution">
    <text evidence="1">The sequence shown here is derived from an EMBL/GenBank/DDBJ whole genome shotgun (WGS) entry which is preliminary data.</text>
</comment>
<dbReference type="AlphaFoldDB" id="A0A090D035"/>
<dbReference type="EMBL" id="CCEJ010000001">
    <property type="protein sequence ID" value="CDR32903.1"/>
    <property type="molecule type" value="Genomic_DNA"/>
</dbReference>
<sequence length="1186" mass="137964">MHNQYDFKKTFITELNIQSPVVDTVGRSTVEPTARPTMETTHTYQRVLSESFTLQSQEEVELYYDLPSFMLTKAKRLFQEGKKKEALQILLKAQTNQTDSPEAILLTGIIAKEIQLEDKEADYCTLSKNALLAAASHPSTREEAYENLGFLYLQTNMADFAIEAFQHISSPKVSILLQIAGLQFSRNSFDESLKCYFRAYFHRDADKNERKEALEKLYFLSLKLEKIADAFTYGELLYPNDLPEAGFHVLDIIQFYCKEDTIKPLKACFNYLIRKRVQLLEPYRQVLRYLGRIERYKIVIELSKKMLDRLPFLDPTFAKYCLILAYYAEKNFNQCFEASRGLDYTKCESKEVLMAWGFSALKKAMPLEASIIFSKMLSRNLLNKQECLFIFDAFGSLGYSELALMMLNRSELFSDFEKKEYGGKFKYYNERLMSTVSEPTLSEKKFKDDEEEEEELEIGSIMPRSANLPFLSPQIPLNLSKEEEILEFKKSAGLLVKNLFFDPDLRSLLEETFKKYGIFGIPFPSEKSDEYLEKLYNFVMTNPQRKSESLYFSKLLISNFLPLSPQIGESFYSIYEKYPELIPIFKTSRFSVLVSRLEACHPIFPINELLDFVYYVTLRHIQFGTPFEDLLPPSIFYISLKITPKNVVFISPFAISIKESNIEIKKTALPDVCLGELHELLGINRKGLSCLLNFISQKKNQVFVRLQGVTLIEEVNDFTFKVEENSFNLVNAQAFSALNRTFAETSFLSFPKLPSLPPLLEQTFKSRPLFLKSNLRTGAANLFSILINQTDSLKSPFLLVLDENIKGAFLKELKKQAILHFLNTWSTLTDLNSYKINVFNSDYKSIRAFFKEELIEYKQSFQNINLTLEEKEQREAKFQELKDLIDLLSRVKIIIEERASNLNLFMFPTQLDEPIPTFTAFLKSFSPCPNDSTETKVIILGFNEWQVNKNNFHYPTLYLQEKTEFILEELFLIEKLTFREISWASPPIFRSFKSTFEEILNNVVDTVSNNYDLKITYSLLKVLFLMNETYLREKQKFTEESDGLKEIEYRDEEERVQVRFKNLLEQINQYFLKSEKPRIIFFEETIFILHSFIKEDAKQLILDLKKPNYALPSDFKGSGSKKRMHVGPIPNQTLSDTNYLENLSQKIATLSKKRKKDAPESKKISNKSLLGEIVIKPEDLFLIKEK</sequence>
<gene>
    <name evidence="1" type="ORF">CSEC_0059</name>
</gene>
<protein>
    <recommendedName>
        <fullName evidence="3">TPR repeat-containing protein</fullName>
    </recommendedName>
</protein>
<name>A0A090D035_9BACT</name>
<reference evidence="1" key="1">
    <citation type="submission" date="2013-12" db="EMBL/GenBank/DDBJ databases">
        <authorList>
            <person name="Linke B."/>
        </authorList>
    </citation>
    <scope>NUCLEOTIDE SEQUENCE [LARGE SCALE GENOMIC DNA]</scope>
    <source>
        <strain evidence="1">CRIB-18</strain>
    </source>
</reference>
<keyword evidence="2" id="KW-1185">Reference proteome</keyword>
<evidence type="ECO:0008006" key="3">
    <source>
        <dbReference type="Google" id="ProtNLM"/>
    </source>
</evidence>
<dbReference type="Gene3D" id="1.25.40.10">
    <property type="entry name" value="Tetratricopeptide repeat domain"/>
    <property type="match status" value="1"/>
</dbReference>
<organism evidence="1 2">
    <name type="scientific">Candidatus Criblamydia sequanensis CRIB-18</name>
    <dbReference type="NCBI Taxonomy" id="1437425"/>
    <lineage>
        <taxon>Bacteria</taxon>
        <taxon>Pseudomonadati</taxon>
        <taxon>Chlamydiota</taxon>
        <taxon>Chlamydiia</taxon>
        <taxon>Parachlamydiales</taxon>
        <taxon>Candidatus Criblamydiaceae</taxon>
        <taxon>Candidatus Criblamydia</taxon>
    </lineage>
</organism>
<reference evidence="1" key="2">
    <citation type="submission" date="2014-09" db="EMBL/GenBank/DDBJ databases">
        <title>Criblamydia sequanensis harbors a mega-plasmid encoding arsenite resistance.</title>
        <authorList>
            <person name="Bertelli C."/>
            <person name="Goesmann A."/>
            <person name="Greub G."/>
        </authorList>
    </citation>
    <scope>NUCLEOTIDE SEQUENCE [LARGE SCALE GENOMIC DNA]</scope>
    <source>
        <strain evidence="1">CRIB-18</strain>
    </source>
</reference>